<dbReference type="PANTHER" id="PTHR47784">
    <property type="entry name" value="STEROL UPTAKE CONTROL PROTEIN 2"/>
    <property type="match status" value="1"/>
</dbReference>
<dbReference type="PANTHER" id="PTHR47784:SF14">
    <property type="entry name" value="ZN(II)2CYS6 TRANSCRIPTION FACTOR (EUROFUNG)"/>
    <property type="match status" value="1"/>
</dbReference>
<dbReference type="GO" id="GO:0008270">
    <property type="term" value="F:zinc ion binding"/>
    <property type="evidence" value="ECO:0007669"/>
    <property type="project" value="InterPro"/>
</dbReference>
<dbReference type="GO" id="GO:0001228">
    <property type="term" value="F:DNA-binding transcription activator activity, RNA polymerase II-specific"/>
    <property type="evidence" value="ECO:0007669"/>
    <property type="project" value="TreeGrafter"/>
</dbReference>
<reference evidence="4 5" key="3">
    <citation type="journal article" date="2017" name="Mol. Plant Pathol.">
        <title>A gapless genome sequence of the fungus Botrytis cinerea.</title>
        <authorList>
            <person name="Van Kan J.A."/>
            <person name="Stassen J.H."/>
            <person name="Mosbach A."/>
            <person name="Van Der Lee T.A."/>
            <person name="Faino L."/>
            <person name="Farmer A.D."/>
            <person name="Papasotiriou D.G."/>
            <person name="Zhou S."/>
            <person name="Seidl M.F."/>
            <person name="Cottam E."/>
            <person name="Edel D."/>
            <person name="Hahn M."/>
            <person name="Schwartz D.C."/>
            <person name="Dietrich R.A."/>
            <person name="Widdison S."/>
            <person name="Scalliet G."/>
        </authorList>
    </citation>
    <scope>NUCLEOTIDE SEQUENCE [LARGE SCALE GENOMIC DNA]</scope>
    <source>
        <strain evidence="4 5">B05.10</strain>
    </source>
</reference>
<dbReference type="Pfam" id="PF11951">
    <property type="entry name" value="Fungal_trans_2"/>
    <property type="match status" value="1"/>
</dbReference>
<dbReference type="Pfam" id="PF00172">
    <property type="entry name" value="Zn_clus"/>
    <property type="match status" value="1"/>
</dbReference>
<dbReference type="SMART" id="SM00066">
    <property type="entry name" value="GAL4"/>
    <property type="match status" value="1"/>
</dbReference>
<proteinExistence type="predicted"/>
<dbReference type="InterPro" id="IPR021858">
    <property type="entry name" value="Fun_TF"/>
</dbReference>
<dbReference type="PROSITE" id="PS50048">
    <property type="entry name" value="ZN2_CY6_FUNGAL_2"/>
    <property type="match status" value="1"/>
</dbReference>
<dbReference type="VEuPathDB" id="FungiDB:Bcin13g05260"/>
<dbReference type="OrthoDB" id="4937900at2759"/>
<dbReference type="EMBL" id="CP009817">
    <property type="protein sequence ID" value="ATZ56691.1"/>
    <property type="molecule type" value="Genomic_DNA"/>
</dbReference>
<name>A0A384K1M9_BOTFB</name>
<protein>
    <recommendedName>
        <fullName evidence="3">Zn(2)-C6 fungal-type domain-containing protein</fullName>
    </recommendedName>
</protein>
<dbReference type="InterPro" id="IPR036864">
    <property type="entry name" value="Zn2-C6_fun-type_DNA-bd_sf"/>
</dbReference>
<sequence length="415" mass="46428">MLLNSMSKRRAHTKSSNGCTQCKRRRVKCDETRPSCAICARRSEPCSYLSQPSSQTQSSFSAGSSVQSSPTALKFEDDNIRALELRLMHQYSTSTSIILSKDSRDVLFYCDVMVKHAIENTFLLHAVLTSAAIHLSTVETEKSQYWVATALQYHNRATVGLNEALQNYSSASDAIALCSLTMVINSLSLSTERFGSEEIDPVTDLIQTRKLLQGVTVCLDQIIGGDLWGGSFEAWRDQLILKSSNPKDTIHRDLLTHIDNKNSIFGHMGIFLSQHAKFPEYQTRNDELLQIALHKMNEMATYIASIESEHKSEYLNACTSLFTYTELLQMEHGAAIVAWPLAISDSLMSLLLNNDDIAMLIFMHYGVALYISTMHSFSKGAGKHLVERLSLSLEAKRPEWIEVLLWARASVSRGS</sequence>
<reference evidence="4 5" key="2">
    <citation type="journal article" date="2012" name="Eukaryot. Cell">
        <title>Genome update of Botrytis cinerea strains B05.10 and T4.</title>
        <authorList>
            <person name="Staats M."/>
            <person name="van Kan J.A."/>
        </authorList>
    </citation>
    <scope>NUCLEOTIDE SEQUENCE [LARGE SCALE GENOMIC DNA]</scope>
    <source>
        <strain evidence="4 5">B05.10</strain>
    </source>
</reference>
<dbReference type="Gene3D" id="4.10.240.10">
    <property type="entry name" value="Zn(2)-C6 fungal-type DNA-binding domain"/>
    <property type="match status" value="1"/>
</dbReference>
<evidence type="ECO:0000256" key="2">
    <source>
        <dbReference type="SAM" id="MobiDB-lite"/>
    </source>
</evidence>
<dbReference type="KEGG" id="bfu:BCIN_13g05260"/>
<dbReference type="SUPFAM" id="SSF57701">
    <property type="entry name" value="Zn2/Cys6 DNA-binding domain"/>
    <property type="match status" value="1"/>
</dbReference>
<feature type="region of interest" description="Disordered" evidence="2">
    <location>
        <begin position="47"/>
        <end position="69"/>
    </location>
</feature>
<dbReference type="CDD" id="cd00067">
    <property type="entry name" value="GAL4"/>
    <property type="match status" value="1"/>
</dbReference>
<dbReference type="GeneID" id="5435356"/>
<dbReference type="InterPro" id="IPR053157">
    <property type="entry name" value="Sterol_Uptake_Regulator"/>
</dbReference>
<evidence type="ECO:0000259" key="3">
    <source>
        <dbReference type="PROSITE" id="PS50048"/>
    </source>
</evidence>
<evidence type="ECO:0000256" key="1">
    <source>
        <dbReference type="ARBA" id="ARBA00023242"/>
    </source>
</evidence>
<evidence type="ECO:0000313" key="5">
    <source>
        <dbReference type="Proteomes" id="UP000001798"/>
    </source>
</evidence>
<dbReference type="PROSITE" id="PS00463">
    <property type="entry name" value="ZN2_CY6_FUNGAL_1"/>
    <property type="match status" value="1"/>
</dbReference>
<dbReference type="InterPro" id="IPR001138">
    <property type="entry name" value="Zn2Cys6_DnaBD"/>
</dbReference>
<keyword evidence="5" id="KW-1185">Reference proteome</keyword>
<evidence type="ECO:0000313" key="4">
    <source>
        <dbReference type="EMBL" id="ATZ56691.1"/>
    </source>
</evidence>
<keyword evidence="1" id="KW-0539">Nucleus</keyword>
<feature type="domain" description="Zn(2)-C6 fungal-type" evidence="3">
    <location>
        <begin position="18"/>
        <end position="48"/>
    </location>
</feature>
<dbReference type="Proteomes" id="UP000001798">
    <property type="component" value="Chromosome 13"/>
</dbReference>
<gene>
    <name evidence="4" type="ORF">BCIN_13g05260</name>
</gene>
<reference evidence="4 5" key="1">
    <citation type="journal article" date="2011" name="PLoS Genet.">
        <title>Genomic analysis of the necrotrophic fungal pathogens Sclerotinia sclerotiorum and Botrytis cinerea.</title>
        <authorList>
            <person name="Amselem J."/>
            <person name="Cuomo C.A."/>
            <person name="van Kan J.A."/>
            <person name="Viaud M."/>
            <person name="Benito E.P."/>
            <person name="Couloux A."/>
            <person name="Coutinho P.M."/>
            <person name="de Vries R.P."/>
            <person name="Dyer P.S."/>
            <person name="Fillinger S."/>
            <person name="Fournier E."/>
            <person name="Gout L."/>
            <person name="Hahn M."/>
            <person name="Kohn L."/>
            <person name="Lapalu N."/>
            <person name="Plummer K.M."/>
            <person name="Pradier J.M."/>
            <person name="Quevillon E."/>
            <person name="Sharon A."/>
            <person name="Simon A."/>
            <person name="ten Have A."/>
            <person name="Tudzynski B."/>
            <person name="Tudzynski P."/>
            <person name="Wincker P."/>
            <person name="Andrew M."/>
            <person name="Anthouard V."/>
            <person name="Beever R.E."/>
            <person name="Beffa R."/>
            <person name="Benoit I."/>
            <person name="Bouzid O."/>
            <person name="Brault B."/>
            <person name="Chen Z."/>
            <person name="Choquer M."/>
            <person name="Collemare J."/>
            <person name="Cotton P."/>
            <person name="Danchin E.G."/>
            <person name="Da Silva C."/>
            <person name="Gautier A."/>
            <person name="Giraud C."/>
            <person name="Giraud T."/>
            <person name="Gonzalez C."/>
            <person name="Grossetete S."/>
            <person name="Guldener U."/>
            <person name="Henrissat B."/>
            <person name="Howlett B.J."/>
            <person name="Kodira C."/>
            <person name="Kretschmer M."/>
            <person name="Lappartient A."/>
            <person name="Leroch M."/>
            <person name="Levis C."/>
            <person name="Mauceli E."/>
            <person name="Neuveglise C."/>
            <person name="Oeser B."/>
            <person name="Pearson M."/>
            <person name="Poulain J."/>
            <person name="Poussereau N."/>
            <person name="Quesneville H."/>
            <person name="Rascle C."/>
            <person name="Schumacher J."/>
            <person name="Segurens B."/>
            <person name="Sexton A."/>
            <person name="Silva E."/>
            <person name="Sirven C."/>
            <person name="Soanes D.M."/>
            <person name="Talbot N.J."/>
            <person name="Templeton M."/>
            <person name="Yandava C."/>
            <person name="Yarden O."/>
            <person name="Zeng Q."/>
            <person name="Rollins J.A."/>
            <person name="Lebrun M.H."/>
            <person name="Dickman M."/>
        </authorList>
    </citation>
    <scope>NUCLEOTIDE SEQUENCE [LARGE SCALE GENOMIC DNA]</scope>
    <source>
        <strain evidence="4 5">B05.10</strain>
    </source>
</reference>
<dbReference type="RefSeq" id="XP_024552689.1">
    <property type="nucleotide sequence ID" value="XM_024696875.1"/>
</dbReference>
<organism evidence="4 5">
    <name type="scientific">Botryotinia fuckeliana (strain B05.10)</name>
    <name type="common">Noble rot fungus</name>
    <name type="synonym">Botrytis cinerea</name>
    <dbReference type="NCBI Taxonomy" id="332648"/>
    <lineage>
        <taxon>Eukaryota</taxon>
        <taxon>Fungi</taxon>
        <taxon>Dikarya</taxon>
        <taxon>Ascomycota</taxon>
        <taxon>Pezizomycotina</taxon>
        <taxon>Leotiomycetes</taxon>
        <taxon>Helotiales</taxon>
        <taxon>Sclerotiniaceae</taxon>
        <taxon>Botrytis</taxon>
    </lineage>
</organism>
<dbReference type="AlphaFoldDB" id="A0A384K1M9"/>
<accession>A0A384K1M9</accession>